<name>A0A0F9NX43_9ZZZZ</name>
<evidence type="ECO:0000256" key="1">
    <source>
        <dbReference type="SAM" id="MobiDB-lite"/>
    </source>
</evidence>
<feature type="region of interest" description="Disordered" evidence="1">
    <location>
        <begin position="335"/>
        <end position="380"/>
    </location>
</feature>
<sequence length="380" mass="43601">MPSNAEKKQLSEKQDFEITQEMEDKVQARMDAMGNPDEADVEGVPRLEKKDKEEEVRDENEEVKEEQEEEEEEIKDENEEVKEEQEEKEVKDENKEVKDDSKKEHVLPENYFQAMRHVGWEPERIKRVFEADPEQALEDFKFYHDSQNYVTQQTSSLGRAQQKQTQRVTDEATTKVKKDEAEYKGIDLKAIEDELGEDSPAAVAIIKAVNESNKLLHKEVQDLKQQRVEQAGPSDEEKVIWNTITTHFDSDAMKVFNEFYGSVDAGKNWEQSLTGAQLQARMNMIYEADAYHAGMKLQGKDVEYSEALNRAHLVISAPIQEKILRNELHGKIKKRSKGITVKSSGKATAKDTSKKKDPEATLLSKTKDRLKKLTGREPAS</sequence>
<dbReference type="EMBL" id="LAZR01006265">
    <property type="protein sequence ID" value="KKM93430.1"/>
    <property type="molecule type" value="Genomic_DNA"/>
</dbReference>
<organism evidence="2">
    <name type="scientific">marine sediment metagenome</name>
    <dbReference type="NCBI Taxonomy" id="412755"/>
    <lineage>
        <taxon>unclassified sequences</taxon>
        <taxon>metagenomes</taxon>
        <taxon>ecological metagenomes</taxon>
    </lineage>
</organism>
<feature type="compositionally biased region" description="Polar residues" evidence="1">
    <location>
        <begin position="153"/>
        <end position="167"/>
    </location>
</feature>
<comment type="caution">
    <text evidence="2">The sequence shown here is derived from an EMBL/GenBank/DDBJ whole genome shotgun (WGS) entry which is preliminary data.</text>
</comment>
<feature type="region of interest" description="Disordered" evidence="1">
    <location>
        <begin position="153"/>
        <end position="173"/>
    </location>
</feature>
<gene>
    <name evidence="2" type="ORF">LCGC14_1208420</name>
</gene>
<feature type="compositionally biased region" description="Basic and acidic residues" evidence="1">
    <location>
        <begin position="348"/>
        <end position="359"/>
    </location>
</feature>
<feature type="compositionally biased region" description="Basic and acidic residues" evidence="1">
    <location>
        <begin position="43"/>
        <end position="55"/>
    </location>
</feature>
<feature type="compositionally biased region" description="Basic and acidic residues" evidence="1">
    <location>
        <begin position="88"/>
        <end position="107"/>
    </location>
</feature>
<feature type="compositionally biased region" description="Acidic residues" evidence="1">
    <location>
        <begin position="56"/>
        <end position="87"/>
    </location>
</feature>
<protein>
    <submittedName>
        <fullName evidence="2">Uncharacterized protein</fullName>
    </submittedName>
</protein>
<proteinExistence type="predicted"/>
<accession>A0A0F9NX43</accession>
<feature type="compositionally biased region" description="Basic and acidic residues" evidence="1">
    <location>
        <begin position="1"/>
        <end position="28"/>
    </location>
</feature>
<evidence type="ECO:0000313" key="2">
    <source>
        <dbReference type="EMBL" id="KKM93430.1"/>
    </source>
</evidence>
<reference evidence="2" key="1">
    <citation type="journal article" date="2015" name="Nature">
        <title>Complex archaea that bridge the gap between prokaryotes and eukaryotes.</title>
        <authorList>
            <person name="Spang A."/>
            <person name="Saw J.H."/>
            <person name="Jorgensen S.L."/>
            <person name="Zaremba-Niedzwiedzka K."/>
            <person name="Martijn J."/>
            <person name="Lind A.E."/>
            <person name="van Eijk R."/>
            <person name="Schleper C."/>
            <person name="Guy L."/>
            <person name="Ettema T.J."/>
        </authorList>
    </citation>
    <scope>NUCLEOTIDE SEQUENCE</scope>
</reference>
<dbReference type="AlphaFoldDB" id="A0A0F9NX43"/>
<feature type="region of interest" description="Disordered" evidence="1">
    <location>
        <begin position="1"/>
        <end position="108"/>
    </location>
</feature>